<dbReference type="AlphaFoldDB" id="A0A2C8FCY8"/>
<dbReference type="KEGG" id="pprf:DPRO_3399"/>
<reference evidence="2" key="1">
    <citation type="submission" date="2017-09" db="EMBL/GenBank/DDBJ databases">
        <authorList>
            <person name="Regsiter A."/>
            <person name="William W."/>
        </authorList>
    </citation>
    <scope>NUCLEOTIDE SEQUENCE [LARGE SCALE GENOMIC DNA]</scope>
    <source>
        <strain evidence="2">500-1</strain>
    </source>
</reference>
<dbReference type="Proteomes" id="UP000219215">
    <property type="component" value="Chromosome DPRO"/>
</dbReference>
<sequence>MTTITTRYGELTPQTTATELRRKDIEPITYHANGQVKSIPLETQTPIVTPAGAIPAELVSFHENGTINRIFPLNGKLSGYWTQEDEESLAAPVRLLTPLGKREARVISVSFYDNEAIRSITLWPGETIPVSTASGFIQARIGISFTRDGVIESLEPAAPSTIQTLAGEITAFDPDAVGVNGDANSLVFDEDGNVIRVTTTLSKLKAVHPNGTISHFVPGTRESLCSESEEEIVPMVVSIGKQTITIQTTATAPARKLPLDQHLFFTEPYLPQLANSLERMHCSI</sequence>
<dbReference type="SUPFAM" id="SSF63829">
    <property type="entry name" value="Calcium-dependent phosphotriesterase"/>
    <property type="match status" value="1"/>
</dbReference>
<evidence type="ECO:0000313" key="1">
    <source>
        <dbReference type="EMBL" id="SOB60313.1"/>
    </source>
</evidence>
<organism evidence="1 2">
    <name type="scientific">Pseudodesulfovibrio profundus</name>
    <dbReference type="NCBI Taxonomy" id="57320"/>
    <lineage>
        <taxon>Bacteria</taxon>
        <taxon>Pseudomonadati</taxon>
        <taxon>Thermodesulfobacteriota</taxon>
        <taxon>Desulfovibrionia</taxon>
        <taxon>Desulfovibrionales</taxon>
        <taxon>Desulfovibrionaceae</taxon>
    </lineage>
</organism>
<dbReference type="RefSeq" id="WP_097013056.1">
    <property type="nucleotide sequence ID" value="NZ_LT907975.1"/>
</dbReference>
<accession>A0A2C8FCY8</accession>
<dbReference type="OrthoDB" id="594021at2"/>
<name>A0A2C8FCY8_9BACT</name>
<protein>
    <submittedName>
        <fullName evidence="1">Uncharacterized protein</fullName>
    </submittedName>
</protein>
<keyword evidence="2" id="KW-1185">Reference proteome</keyword>
<proteinExistence type="predicted"/>
<gene>
    <name evidence="1" type="ORF">DPRO_3399</name>
</gene>
<dbReference type="EMBL" id="LT907975">
    <property type="protein sequence ID" value="SOB60313.1"/>
    <property type="molecule type" value="Genomic_DNA"/>
</dbReference>
<evidence type="ECO:0000313" key="2">
    <source>
        <dbReference type="Proteomes" id="UP000219215"/>
    </source>
</evidence>